<protein>
    <submittedName>
        <fullName evidence="1">Uncharacterized protein</fullName>
    </submittedName>
</protein>
<geneLocation type="plasmid" evidence="2">
    <name>pzkmb2</name>
</geneLocation>
<proteinExistence type="predicted"/>
<evidence type="ECO:0000313" key="1">
    <source>
        <dbReference type="EMBL" id="RAK47670.1"/>
    </source>
</evidence>
<dbReference type="RefSeq" id="WP_111744469.1">
    <property type="nucleotide sequence ID" value="NZ_CM009973.1"/>
</dbReference>
<comment type="caution">
    <text evidence="1">The sequence shown here is derived from an EMBL/GenBank/DDBJ whole genome shotgun (WGS) entry which is preliminary data.</text>
</comment>
<organism evidence="1 2">
    <name type="scientific">Macrococcoides bohemicum</name>
    <dbReference type="NCBI Taxonomy" id="1903056"/>
    <lineage>
        <taxon>Bacteria</taxon>
        <taxon>Bacillati</taxon>
        <taxon>Bacillota</taxon>
        <taxon>Bacilli</taxon>
        <taxon>Bacillales</taxon>
        <taxon>Staphylococcaceae</taxon>
        <taxon>Macrococcoides</taxon>
    </lineage>
</organism>
<sequence>MNNNGKRKTYYLSEANILKLDELKTEKGLTNMNQVLTYLFEKEEECLRNNYQSFNDKLIAIDKTSEMILEIVSWSADRNDHIPVMSFKEGQNISYNKAKEFVEENKQQTIKKKKDSFFL</sequence>
<dbReference type="EMBL" id="PZJG01000031">
    <property type="protein sequence ID" value="RAK47670.1"/>
    <property type="molecule type" value="Genomic_DNA"/>
</dbReference>
<name>A0A327ZZH0_9STAP</name>
<dbReference type="AlphaFoldDB" id="A0A327ZZH0"/>
<dbReference type="Proteomes" id="UP000249579">
    <property type="component" value="Plasmid pZKMB2"/>
</dbReference>
<accession>A0A327ZZH0</accession>
<gene>
    <name evidence="1" type="ORF">BHX94_12495</name>
</gene>
<keyword evidence="1" id="KW-0614">Plasmid</keyword>
<evidence type="ECO:0000313" key="2">
    <source>
        <dbReference type="Proteomes" id="UP000249579"/>
    </source>
</evidence>
<reference evidence="1 2" key="1">
    <citation type="journal article" date="2018" name="Front. Microbiol.">
        <title>Description and Comparative Genomics of Macrococcus caseolyticus subsp. hominis subsp. nov., Macrococcus goetzii sp. nov., Macrococcus epidermidis sp. nov., and Macrococcus bohemicus sp. nov., Novel Macrococci From Human Clinical Material With Virulence Potential and Suspected Uptake of Foreign DNA by Natural Transformation.</title>
        <authorList>
            <person name="Maslanova I."/>
            <person name="Wertheimer Z."/>
            <person name="Sedlacek I."/>
            <person name="Svec P."/>
            <person name="Indrakova A."/>
            <person name="Kovarovic V."/>
            <person name="Schumann P."/>
            <person name="Sproer C."/>
            <person name="Kralova S."/>
            <person name="Sedo O."/>
            <person name="Kristofova L."/>
            <person name="Vrbovska V."/>
            <person name="Fuzik T."/>
            <person name="Petras P."/>
            <person name="Zdrahal Z."/>
            <person name="Ruzickova V."/>
            <person name="Doskar J."/>
            <person name="Pantucek R."/>
        </authorList>
    </citation>
    <scope>NUCLEOTIDE SEQUENCE [LARGE SCALE GENOMIC DNA]</scope>
    <source>
        <strain evidence="1 2">03/115</strain>
        <plasmid evidence="1">pZKMB2</plasmid>
    </source>
</reference>